<dbReference type="InterPro" id="IPR027417">
    <property type="entry name" value="P-loop_NTPase"/>
</dbReference>
<accession>A0ABZ3IZV3</accession>
<sequence>MNEFNVSISKISSKREFNGKEMEMFDTLIADNSELIKSDNVRSFVEQVGSKGHVFCPSTFKEGLKSKETFEQSQLLALHFDSKETSFKAIKDRTEQYDLPILFAYDAFSIGSRNRFSIVFLKDSPSSSLKEAEAMQNSLMMMFPEADKSCDDVSKVYNGGNKVLYFDDTTPEVSVDMLFMNMSLYLRNRYGATNYKRKIVEFSKTTGVALNEKKLPEISIVEDFTEGIKENINDKNSQNPIMIYHRNSEKLSNLNYLIKFEDHEDKYSVSSNQKKPSIHKDYPSDTLKSLSSSCRLYQEFELGNKTLSQRELLGVATNLAKVESGEIKFKDTISANSYYSSRKEKYDNWSYYFYYIKDKDPRPCTSFCSYHATCPHGKNILSTSKPKYHQIEKIANCNDHWVGLDEAWKDFKENFHSAVMSRDKIWHVIKCQTALGKTQAILELLRDTHLRVLIAVPTNKLKREECERAKAMGVDIIVSPSLHELKDDLPQNVWDDIENLYETGRSPMPRLNKAIAEDDLECAKLFKEYKRELDEFNNSDGHAITTHRRLTSMDVSKFDLVIIDEDLIFSTVIPSRDTVPISKLKKLKKKLNTGDPLAAKIVKILKHIEKSEFFTLRKIDYDRSYSSIKMEVNIPALCDAKYFCYRKPSNFENDLTEDCVSFIKPIKIQENTKYIMLSATADKDICEYCFGEDNVKFYTSKEAKLTGTLFQYGGKTMSRSFMRDNPAIIGKIKKWSGIKHTISFKEFDNHYMGDLHFGNCSGCDILKNENIDVIGTPHQPEWIYKLFSYALGFGIDTKLKPNTIVTHNGYRFHFNTYDDKNLRAIQFYMIESELEQAVGRARLLRCECAVNLFSNFPLRQATIMNNFNYDDNDES</sequence>
<evidence type="ECO:0000313" key="2">
    <source>
        <dbReference type="Proteomes" id="UP000216052"/>
    </source>
</evidence>
<dbReference type="SUPFAM" id="SSF52540">
    <property type="entry name" value="P-loop containing nucleoside triphosphate hydrolases"/>
    <property type="match status" value="1"/>
</dbReference>
<gene>
    <name evidence="1" type="ORF">SPACI_014630</name>
</gene>
<dbReference type="RefSeq" id="WP_093795855.1">
    <property type="nucleotide sequence ID" value="NZ_CP155571.1"/>
</dbReference>
<protein>
    <recommendedName>
        <fullName evidence="3">Helicase ATP-binding domain-containing protein</fullName>
    </recommendedName>
</protein>
<proteinExistence type="predicted"/>
<evidence type="ECO:0000313" key="1">
    <source>
        <dbReference type="EMBL" id="XFO71448.1"/>
    </source>
</evidence>
<organism evidence="1 2">
    <name type="scientific">Sporomusa acidovorans (strain ATCC 49682 / DSM 3132 / Mol)</name>
    <dbReference type="NCBI Taxonomy" id="1123286"/>
    <lineage>
        <taxon>Bacteria</taxon>
        <taxon>Bacillati</taxon>
        <taxon>Bacillota</taxon>
        <taxon>Negativicutes</taxon>
        <taxon>Selenomonadales</taxon>
        <taxon>Sporomusaceae</taxon>
        <taxon>Sporomusa</taxon>
    </lineage>
</organism>
<dbReference type="EMBL" id="CP155571">
    <property type="protein sequence ID" value="XFO71448.1"/>
    <property type="molecule type" value="Genomic_DNA"/>
</dbReference>
<reference evidence="1" key="1">
    <citation type="submission" date="2024-05" db="EMBL/GenBank/DDBJ databases">
        <title>Isolation and characterization of Sporomusa carbonis sp. nov., a carboxydotrophic hydrogenogen in the genus of Sporomusa isolated from a charcoal burning pile.</title>
        <authorList>
            <person name="Boeer T."/>
            <person name="Rosenbaum F."/>
            <person name="Eysell L."/>
            <person name="Mueller V."/>
            <person name="Daniel R."/>
            <person name="Poehlein A."/>
        </authorList>
    </citation>
    <scope>NUCLEOTIDE SEQUENCE [LARGE SCALE GENOMIC DNA]</scope>
    <source>
        <strain evidence="1">DSM 3132</strain>
    </source>
</reference>
<keyword evidence="2" id="KW-1185">Reference proteome</keyword>
<evidence type="ECO:0008006" key="3">
    <source>
        <dbReference type="Google" id="ProtNLM"/>
    </source>
</evidence>
<name>A0ABZ3IZV3_SPOA4</name>
<dbReference type="Proteomes" id="UP000216052">
    <property type="component" value="Chromosome"/>
</dbReference>